<dbReference type="GO" id="GO:0009055">
    <property type="term" value="F:electron transfer activity"/>
    <property type="evidence" value="ECO:0007669"/>
    <property type="project" value="InterPro"/>
</dbReference>
<evidence type="ECO:0000259" key="7">
    <source>
        <dbReference type="PROSITE" id="PS51007"/>
    </source>
</evidence>
<dbReference type="EMBL" id="CP011125">
    <property type="protein sequence ID" value="AKF11126.1"/>
    <property type="molecule type" value="Genomic_DNA"/>
</dbReference>
<evidence type="ECO:0000256" key="4">
    <source>
        <dbReference type="PROSITE-ProRule" id="PRU00433"/>
    </source>
</evidence>
<evidence type="ECO:0000256" key="6">
    <source>
        <dbReference type="SAM" id="SignalP"/>
    </source>
</evidence>
<gene>
    <name evidence="8" type="ORF">DB32_008275</name>
</gene>
<keyword evidence="6" id="KW-0732">Signal</keyword>
<evidence type="ECO:0000313" key="8">
    <source>
        <dbReference type="EMBL" id="AKF11126.1"/>
    </source>
</evidence>
<dbReference type="PROSITE" id="PS51257">
    <property type="entry name" value="PROKAR_LIPOPROTEIN"/>
    <property type="match status" value="1"/>
</dbReference>
<dbReference type="OrthoDB" id="9811281at2"/>
<organism evidence="8 9">
    <name type="scientific">Sandaracinus amylolyticus</name>
    <dbReference type="NCBI Taxonomy" id="927083"/>
    <lineage>
        <taxon>Bacteria</taxon>
        <taxon>Pseudomonadati</taxon>
        <taxon>Myxococcota</taxon>
        <taxon>Polyangia</taxon>
        <taxon>Polyangiales</taxon>
        <taxon>Sandaracinaceae</taxon>
        <taxon>Sandaracinus</taxon>
    </lineage>
</organism>
<evidence type="ECO:0000256" key="3">
    <source>
        <dbReference type="ARBA" id="ARBA00023004"/>
    </source>
</evidence>
<dbReference type="STRING" id="927083.DB32_008275"/>
<dbReference type="Gene3D" id="1.10.760.10">
    <property type="entry name" value="Cytochrome c-like domain"/>
    <property type="match status" value="1"/>
</dbReference>
<dbReference type="InterPro" id="IPR036909">
    <property type="entry name" value="Cyt_c-like_dom_sf"/>
</dbReference>
<dbReference type="InterPro" id="IPR009056">
    <property type="entry name" value="Cyt_c-like_dom"/>
</dbReference>
<dbReference type="Proteomes" id="UP000034883">
    <property type="component" value="Chromosome"/>
</dbReference>
<dbReference type="KEGG" id="samy:DB32_008275"/>
<evidence type="ECO:0000313" key="9">
    <source>
        <dbReference type="Proteomes" id="UP000034883"/>
    </source>
</evidence>
<dbReference type="GO" id="GO:0046872">
    <property type="term" value="F:metal ion binding"/>
    <property type="evidence" value="ECO:0007669"/>
    <property type="project" value="UniProtKB-KW"/>
</dbReference>
<proteinExistence type="predicted"/>
<feature type="region of interest" description="Disordered" evidence="5">
    <location>
        <begin position="284"/>
        <end position="304"/>
    </location>
</feature>
<dbReference type="SUPFAM" id="SSF46626">
    <property type="entry name" value="Cytochrome c"/>
    <property type="match status" value="2"/>
</dbReference>
<evidence type="ECO:0000256" key="1">
    <source>
        <dbReference type="ARBA" id="ARBA00022617"/>
    </source>
</evidence>
<evidence type="ECO:0000256" key="5">
    <source>
        <dbReference type="SAM" id="MobiDB-lite"/>
    </source>
</evidence>
<accession>A0A0F6YM84</accession>
<keyword evidence="9" id="KW-1185">Reference proteome</keyword>
<protein>
    <recommendedName>
        <fullName evidence="7">Cytochrome c domain-containing protein</fullName>
    </recommendedName>
</protein>
<keyword evidence="3 4" id="KW-0408">Iron</keyword>
<keyword evidence="2 4" id="KW-0479">Metal-binding</keyword>
<evidence type="ECO:0000256" key="2">
    <source>
        <dbReference type="ARBA" id="ARBA00022723"/>
    </source>
</evidence>
<dbReference type="Pfam" id="PF13442">
    <property type="entry name" value="Cytochrome_CBB3"/>
    <property type="match status" value="1"/>
</dbReference>
<feature type="signal peptide" evidence="6">
    <location>
        <begin position="1"/>
        <end position="20"/>
    </location>
</feature>
<dbReference type="GO" id="GO:0020037">
    <property type="term" value="F:heme binding"/>
    <property type="evidence" value="ECO:0007669"/>
    <property type="project" value="InterPro"/>
</dbReference>
<reference evidence="8 9" key="1">
    <citation type="submission" date="2015-03" db="EMBL/GenBank/DDBJ databases">
        <title>Genome assembly of Sandaracinus amylolyticus DSM 53668.</title>
        <authorList>
            <person name="Sharma G."/>
            <person name="Subramanian S."/>
        </authorList>
    </citation>
    <scope>NUCLEOTIDE SEQUENCE [LARGE SCALE GENOMIC DNA]</scope>
    <source>
        <strain evidence="8 9">DSM 53668</strain>
    </source>
</reference>
<dbReference type="RefSeq" id="WP_053238025.1">
    <property type="nucleotide sequence ID" value="NZ_CP011125.1"/>
</dbReference>
<keyword evidence="1 4" id="KW-0349">Heme</keyword>
<name>A0A0F6YM84_9BACT</name>
<sequence>MKRAASTFFVMIALAGCGGAASVPETPAPVTALDDARGGRLFDHWARELGRTDFVPDARATAGAADGQGGPTSDGTLRLPDGRVLLNDGGHDYRLKNLLGWDLRGRAGLYGPSLMNKPYALETDALAWPGSVREIADRLERGEGDLPAYGDVLARHELEEIAAFVVRMRDGELPRATDVLALTSPDAGHYALREGGDATRGARLYAERCASCHGDDGTAILFDEGAYSLGSHARQKAYEDWLKILNGQPGSPMGRQVRGETAAEMRQEILDLLAALCDRQRFPRGEASSDDVPDGDPRCGAYLR</sequence>
<feature type="domain" description="Cytochrome c" evidence="7">
    <location>
        <begin position="196"/>
        <end position="277"/>
    </location>
</feature>
<dbReference type="AlphaFoldDB" id="A0A0F6YM84"/>
<feature type="chain" id="PRO_5002512795" description="Cytochrome c domain-containing protein" evidence="6">
    <location>
        <begin position="21"/>
        <end position="304"/>
    </location>
</feature>
<dbReference type="PROSITE" id="PS51007">
    <property type="entry name" value="CYTC"/>
    <property type="match status" value="1"/>
</dbReference>